<reference evidence="3 4" key="1">
    <citation type="submission" date="2020-03" db="EMBL/GenBank/DDBJ databases">
        <title>Complete genome sequence of Monaibacterium sp. ALG8 with diverse plasmids.</title>
        <authorList>
            <person name="Sun C."/>
        </authorList>
    </citation>
    <scope>NUCLEOTIDE SEQUENCE [LARGE SCALE GENOMIC DNA]</scope>
    <source>
        <strain evidence="3 4">ALG8</strain>
    </source>
</reference>
<dbReference type="AlphaFoldDB" id="A0A6G7VL64"/>
<proteinExistence type="predicted"/>
<accession>A0A6G7VL64</accession>
<feature type="region of interest" description="Disordered" evidence="1">
    <location>
        <begin position="71"/>
        <end position="92"/>
    </location>
</feature>
<dbReference type="Proteomes" id="UP000500791">
    <property type="component" value="Chromosome"/>
</dbReference>
<keyword evidence="2" id="KW-1133">Transmembrane helix</keyword>
<keyword evidence="2" id="KW-0472">Membrane</keyword>
<dbReference type="EMBL" id="CP049811">
    <property type="protein sequence ID" value="QIK40779.1"/>
    <property type="molecule type" value="Genomic_DNA"/>
</dbReference>
<sequence length="92" mass="11023">MNMEDIDEHIGHRYVPGHEREHCDWVCDVLQTSMQFWETIAIVVGGVLVFSILYGIRRLMKAMAEERTVVRPRTDQEKQEHLRTLREMRKNR</sequence>
<dbReference type="KEGG" id="mon:G8E03_08370"/>
<evidence type="ECO:0000256" key="1">
    <source>
        <dbReference type="SAM" id="MobiDB-lite"/>
    </source>
</evidence>
<evidence type="ECO:0000313" key="3">
    <source>
        <dbReference type="EMBL" id="QIK40779.1"/>
    </source>
</evidence>
<evidence type="ECO:0000256" key="2">
    <source>
        <dbReference type="SAM" id="Phobius"/>
    </source>
</evidence>
<organism evidence="3 4">
    <name type="scientific">Pontivivens nitratireducens</name>
    <dbReference type="NCBI Taxonomy" id="2758038"/>
    <lineage>
        <taxon>Bacteria</taxon>
        <taxon>Pseudomonadati</taxon>
        <taxon>Pseudomonadota</taxon>
        <taxon>Alphaproteobacteria</taxon>
        <taxon>Rhodobacterales</taxon>
        <taxon>Paracoccaceae</taxon>
        <taxon>Pontivivens</taxon>
    </lineage>
</organism>
<keyword evidence="2" id="KW-0812">Transmembrane</keyword>
<keyword evidence="4" id="KW-1185">Reference proteome</keyword>
<protein>
    <submittedName>
        <fullName evidence="3">Uncharacterized protein</fullName>
    </submittedName>
</protein>
<dbReference type="RefSeq" id="WP_166190614.1">
    <property type="nucleotide sequence ID" value="NZ_CP049811.1"/>
</dbReference>
<feature type="transmembrane region" description="Helical" evidence="2">
    <location>
        <begin position="36"/>
        <end position="56"/>
    </location>
</feature>
<name>A0A6G7VL64_9RHOB</name>
<evidence type="ECO:0000313" key="4">
    <source>
        <dbReference type="Proteomes" id="UP000500791"/>
    </source>
</evidence>
<gene>
    <name evidence="3" type="ORF">G8E03_08370</name>
</gene>